<feature type="transmembrane region" description="Helical" evidence="5">
    <location>
        <begin position="28"/>
        <end position="47"/>
    </location>
</feature>
<keyword evidence="4 5" id="KW-0472">Membrane</keyword>
<dbReference type="AlphaFoldDB" id="A0A927K2L3"/>
<dbReference type="RefSeq" id="WP_192140221.1">
    <property type="nucleotide sequence ID" value="NZ_JACYXZ010000001.1"/>
</dbReference>
<dbReference type="InterPro" id="IPR052185">
    <property type="entry name" value="IPC_Synthase-Related"/>
</dbReference>
<gene>
    <name evidence="7" type="ORF">IE331_02690</name>
</gene>
<evidence type="ECO:0000259" key="6">
    <source>
        <dbReference type="Pfam" id="PF14378"/>
    </source>
</evidence>
<protein>
    <submittedName>
        <fullName evidence="7">Inositol phosphorylceramide synthase</fullName>
    </submittedName>
</protein>
<feature type="transmembrane region" description="Helical" evidence="5">
    <location>
        <begin position="290"/>
        <end position="310"/>
    </location>
</feature>
<dbReference type="PANTHER" id="PTHR31310:SF7">
    <property type="entry name" value="PA-PHOSPHATASE RELATED-FAMILY PROTEIN DDB_G0268928"/>
    <property type="match status" value="1"/>
</dbReference>
<name>A0A927K2L3_9ACTN</name>
<evidence type="ECO:0000256" key="2">
    <source>
        <dbReference type="ARBA" id="ARBA00022692"/>
    </source>
</evidence>
<feature type="transmembrane region" description="Helical" evidence="5">
    <location>
        <begin position="267"/>
        <end position="284"/>
    </location>
</feature>
<dbReference type="EMBL" id="JACYXZ010000001">
    <property type="protein sequence ID" value="MBD8868521.1"/>
    <property type="molecule type" value="Genomic_DNA"/>
</dbReference>
<feature type="domain" description="Inositolphosphotransferase Aur1/Ipt1" evidence="6">
    <location>
        <begin position="143"/>
        <end position="304"/>
    </location>
</feature>
<comment type="subcellular location">
    <subcellularLocation>
        <location evidence="1">Membrane</location>
        <topology evidence="1">Multi-pass membrane protein</topology>
    </subcellularLocation>
</comment>
<keyword evidence="2 5" id="KW-0812">Transmembrane</keyword>
<evidence type="ECO:0000256" key="3">
    <source>
        <dbReference type="ARBA" id="ARBA00022989"/>
    </source>
</evidence>
<feature type="transmembrane region" description="Helical" evidence="5">
    <location>
        <begin position="182"/>
        <end position="199"/>
    </location>
</feature>
<dbReference type="SUPFAM" id="SSF48317">
    <property type="entry name" value="Acid phosphatase/Vanadium-dependent haloperoxidase"/>
    <property type="match status" value="1"/>
</dbReference>
<feature type="transmembrane region" description="Helical" evidence="5">
    <location>
        <begin position="147"/>
        <end position="170"/>
    </location>
</feature>
<keyword evidence="8" id="KW-1185">Reference proteome</keyword>
<organism evidence="7 8">
    <name type="scientific">Nocardioides donggukensis</name>
    <dbReference type="NCBI Taxonomy" id="2774019"/>
    <lineage>
        <taxon>Bacteria</taxon>
        <taxon>Bacillati</taxon>
        <taxon>Actinomycetota</taxon>
        <taxon>Actinomycetes</taxon>
        <taxon>Propionibacteriales</taxon>
        <taxon>Nocardioidaceae</taxon>
        <taxon>Nocardioides</taxon>
    </lineage>
</organism>
<evidence type="ECO:0000256" key="4">
    <source>
        <dbReference type="ARBA" id="ARBA00023136"/>
    </source>
</evidence>
<evidence type="ECO:0000256" key="5">
    <source>
        <dbReference type="SAM" id="Phobius"/>
    </source>
</evidence>
<feature type="transmembrane region" description="Helical" evidence="5">
    <location>
        <begin position="241"/>
        <end position="260"/>
    </location>
</feature>
<evidence type="ECO:0000313" key="8">
    <source>
        <dbReference type="Proteomes" id="UP000616839"/>
    </source>
</evidence>
<proteinExistence type="predicted"/>
<dbReference type="Pfam" id="PF14378">
    <property type="entry name" value="PAP2_3"/>
    <property type="match status" value="1"/>
</dbReference>
<dbReference type="InterPro" id="IPR026841">
    <property type="entry name" value="Aur1/Ipt1"/>
</dbReference>
<dbReference type="PANTHER" id="PTHR31310">
    <property type="match status" value="1"/>
</dbReference>
<evidence type="ECO:0000256" key="1">
    <source>
        <dbReference type="ARBA" id="ARBA00004141"/>
    </source>
</evidence>
<sequence>MGKRGAEGAPAVREVGSPVAITRTGPRIAAVSGYLVLLVAWTLAWGVPSDTVQIFGWLWLATVCWHVEAPPGHHLGFLRDWWPPVAALVVYFYSRGLADELGFTPEVTMPIAVDTWLGGGELPSYRLQTALCGQPCVGSGGARWYDVLFTSVYTTHFVAGLALAMVLWLTRRVEWRRWMRRYVAANLAALVVYVLYPMAPPWMASRDGYLTHEVLRITDRGWGDTDLARFHLVLTGVGNPVAAMPSLHAGIAFLLALYGIQRLRGPWRWALLAYPLTMSLGLVYSGEHYVVDIVAGAVLAVGVLGACSWWERIRGD</sequence>
<dbReference type="Proteomes" id="UP000616839">
    <property type="component" value="Unassembled WGS sequence"/>
</dbReference>
<dbReference type="InterPro" id="IPR036938">
    <property type="entry name" value="PAP2/HPO_sf"/>
</dbReference>
<dbReference type="CDD" id="cd03386">
    <property type="entry name" value="PAP2_Aur1_like"/>
    <property type="match status" value="1"/>
</dbReference>
<dbReference type="Gene3D" id="1.20.144.10">
    <property type="entry name" value="Phosphatidic acid phosphatase type 2/haloperoxidase"/>
    <property type="match status" value="1"/>
</dbReference>
<accession>A0A927K2L3</accession>
<evidence type="ECO:0000313" key="7">
    <source>
        <dbReference type="EMBL" id="MBD8868521.1"/>
    </source>
</evidence>
<keyword evidence="3 5" id="KW-1133">Transmembrane helix</keyword>
<dbReference type="GO" id="GO:0016020">
    <property type="term" value="C:membrane"/>
    <property type="evidence" value="ECO:0007669"/>
    <property type="project" value="UniProtKB-SubCell"/>
</dbReference>
<comment type="caution">
    <text evidence="7">The sequence shown here is derived from an EMBL/GenBank/DDBJ whole genome shotgun (WGS) entry which is preliminary data.</text>
</comment>
<reference evidence="7" key="1">
    <citation type="submission" date="2020-09" db="EMBL/GenBank/DDBJ databases">
        <title>Nocardioides sp. strain MJB4 16S ribosomal RNA gene Genome sequencing and assembly.</title>
        <authorList>
            <person name="Kim I."/>
        </authorList>
    </citation>
    <scope>NUCLEOTIDE SEQUENCE</scope>
    <source>
        <strain evidence="7">MJB4</strain>
    </source>
</reference>